<dbReference type="GO" id="GO:0017000">
    <property type="term" value="P:antibiotic biosynthetic process"/>
    <property type="evidence" value="ECO:0007669"/>
    <property type="project" value="UniProtKB-ARBA"/>
</dbReference>
<dbReference type="NCBIfam" id="TIGR00976">
    <property type="entry name" value="CocE_NonD"/>
    <property type="match status" value="1"/>
</dbReference>
<dbReference type="VEuPathDB" id="FungiDB:PEXP_071260"/>
<name>A0A0A2J0Q7_PENEN</name>
<evidence type="ECO:0000313" key="4">
    <source>
        <dbReference type="Proteomes" id="UP000030143"/>
    </source>
</evidence>
<protein>
    <submittedName>
        <fullName evidence="3">Peptidase S15/CocE/NonD, C-terminal</fullName>
    </submittedName>
</protein>
<dbReference type="STRING" id="27334.A0A0A2J0Q7"/>
<dbReference type="GO" id="GO:0072330">
    <property type="term" value="P:monocarboxylic acid biosynthetic process"/>
    <property type="evidence" value="ECO:0007669"/>
    <property type="project" value="UniProtKB-ARBA"/>
</dbReference>
<comment type="caution">
    <text evidence="3">The sequence shown here is derived from an EMBL/GenBank/DDBJ whole genome shotgun (WGS) entry which is preliminary data.</text>
</comment>
<dbReference type="Pfam" id="PF02129">
    <property type="entry name" value="Peptidase_S15"/>
    <property type="match status" value="1"/>
</dbReference>
<keyword evidence="1" id="KW-0378">Hydrolase</keyword>
<evidence type="ECO:0000313" key="3">
    <source>
        <dbReference type="EMBL" id="KGO63095.1"/>
    </source>
</evidence>
<dbReference type="EMBL" id="JQFZ01000016">
    <property type="protein sequence ID" value="KGO63095.1"/>
    <property type="molecule type" value="Genomic_DNA"/>
</dbReference>
<dbReference type="Gene3D" id="1.10.3020.20">
    <property type="match status" value="1"/>
</dbReference>
<dbReference type="RefSeq" id="XP_016603580.1">
    <property type="nucleotide sequence ID" value="XM_016741570.1"/>
</dbReference>
<dbReference type="Proteomes" id="UP000030143">
    <property type="component" value="Unassembled WGS sequence"/>
</dbReference>
<keyword evidence="4" id="KW-1185">Reference proteome</keyword>
<dbReference type="HOGENOM" id="CLU_015590_1_0_1"/>
<dbReference type="InterPro" id="IPR008979">
    <property type="entry name" value="Galactose-bd-like_sf"/>
</dbReference>
<evidence type="ECO:0000259" key="2">
    <source>
        <dbReference type="SMART" id="SM00939"/>
    </source>
</evidence>
<accession>A0A0A2J0Q7</accession>
<dbReference type="PANTHER" id="PTHR43056:SF10">
    <property type="entry name" value="COCE_NOND FAMILY, PUTATIVE (AFU_ORTHOLOGUE AFUA_7G00600)-RELATED"/>
    <property type="match status" value="1"/>
</dbReference>
<dbReference type="SUPFAM" id="SSF53474">
    <property type="entry name" value="alpha/beta-Hydrolases"/>
    <property type="match status" value="1"/>
</dbReference>
<dbReference type="Gene3D" id="2.60.120.260">
    <property type="entry name" value="Galactose-binding domain-like"/>
    <property type="match status" value="1"/>
</dbReference>
<dbReference type="PANTHER" id="PTHR43056">
    <property type="entry name" value="PEPTIDASE S9 PROLYL OLIGOPEPTIDASE"/>
    <property type="match status" value="1"/>
</dbReference>
<dbReference type="Pfam" id="PF08530">
    <property type="entry name" value="PepX_C"/>
    <property type="match status" value="1"/>
</dbReference>
<dbReference type="Gene3D" id="3.40.50.1820">
    <property type="entry name" value="alpha/beta hydrolase"/>
    <property type="match status" value="1"/>
</dbReference>
<gene>
    <name evidence="3" type="ORF">PEX2_042950</name>
</gene>
<dbReference type="SMART" id="SM00939">
    <property type="entry name" value="PepX_C"/>
    <property type="match status" value="1"/>
</dbReference>
<dbReference type="SUPFAM" id="SSF49785">
    <property type="entry name" value="Galactose-binding domain-like"/>
    <property type="match status" value="1"/>
</dbReference>
<feature type="domain" description="Xaa-Pro dipeptidyl-peptidase C-terminal" evidence="2">
    <location>
        <begin position="329"/>
        <end position="565"/>
    </location>
</feature>
<sequence>MSNSSEHVQRTIQELEKAKRLGTFVQANHPILHGLPPPSESTTQRDGMLIHTDVIIPTRDGTKLRGNIFRPATQSSEKLPVILNYSVYGKDGALEPCIFPKGSRLDNGRYTSYYIFEACDAPWWTERGYIVAYVDARGSFQSEGDKSYYSRDVGLDGGFPPHYLGYDIVEWLAAQEWANGKVGMYGASAFAMIQWLVAAERPPSLAAILLFDDMTDLYREMGRKGGIPETQFMSQYPYQFNWGRSLVEDASKAHYEHPYFDEYWESKIPRVEEIQCPAYIVCGWGDHAIHTRGTLNGWRRIGSANKYLEIHCYQKWEYTLTEESLMRQKAFFDTYLLEKETEVKFWPPVRWTMRESFYNAEWRYAPTFPFPGTAYEKLYPTPSGGLSHIPQLTESRVSYDAQAGEVTFEIPFSESYEFAGHAKLRLWVEAEGADNMDIFIVLKKLDENGNEVHFPWLTIIEDGPVAFGYLRASRREVDEIKSTDFQPYHSHQRDLLLEPKQIVPVDIEILPTACRFRPGETLQVHISGHDYGNYPTAVTIARHSDTANKGTHIIHFGGKYDSFLQLPRIPPLPGAAMSRSRPVKMTLISNRITGWSNEKFLEEFTQVHGGMTEKLSHVVPFLRSYTQVVGVPRLPLTTFSTNHAAFEVAAVLAWSSLAKLAGSFKHPAYKASAGSHIFTDPVFMGSLSQEVQEIIYDPVTYKRRQDAIEVVVFLARNSGVEAVSDADLEARSNTVRNVGQGTGLLRYVLNRDVTPQDYNLLFKDTPFIIGSWGSIGAMEQYWFTDKKAAVEFFADSARNKVLQQLPSSFDPKNTWSVAGKENRVFSKDLHF</sequence>
<reference evidence="3 4" key="1">
    <citation type="journal article" date="2015" name="Mol. Plant Microbe Interact.">
        <title>Genome, transcriptome, and functional analyses of Penicillium expansum provide new insights into secondary metabolism and pathogenicity.</title>
        <authorList>
            <person name="Ballester A.R."/>
            <person name="Marcet-Houben M."/>
            <person name="Levin E."/>
            <person name="Sela N."/>
            <person name="Selma-Lazaro C."/>
            <person name="Carmona L."/>
            <person name="Wisniewski M."/>
            <person name="Droby S."/>
            <person name="Gonzalez-Candelas L."/>
            <person name="Gabaldon T."/>
        </authorList>
    </citation>
    <scope>NUCLEOTIDE SEQUENCE [LARGE SCALE GENOMIC DNA]</scope>
    <source>
        <strain evidence="3 4">MD-8</strain>
    </source>
</reference>
<dbReference type="AlphaFoldDB" id="A0A0A2J0Q7"/>
<dbReference type="InterPro" id="IPR029058">
    <property type="entry name" value="AB_hydrolase_fold"/>
</dbReference>
<proteinExistence type="predicted"/>
<dbReference type="InterPro" id="IPR000383">
    <property type="entry name" value="Xaa-Pro-like_dom"/>
</dbReference>
<dbReference type="GO" id="GO:0008239">
    <property type="term" value="F:dipeptidyl-peptidase activity"/>
    <property type="evidence" value="ECO:0007669"/>
    <property type="project" value="InterPro"/>
</dbReference>
<organism evidence="3 4">
    <name type="scientific">Penicillium expansum</name>
    <name type="common">Blue mold rot fungus</name>
    <dbReference type="NCBI Taxonomy" id="27334"/>
    <lineage>
        <taxon>Eukaryota</taxon>
        <taxon>Fungi</taxon>
        <taxon>Dikarya</taxon>
        <taxon>Ascomycota</taxon>
        <taxon>Pezizomycotina</taxon>
        <taxon>Eurotiomycetes</taxon>
        <taxon>Eurotiomycetidae</taxon>
        <taxon>Eurotiales</taxon>
        <taxon>Aspergillaceae</taxon>
        <taxon>Penicillium</taxon>
    </lineage>
</organism>
<dbReference type="GeneID" id="27676989"/>
<dbReference type="InterPro" id="IPR050585">
    <property type="entry name" value="Xaa-Pro_dipeptidyl-ppase/CocE"/>
</dbReference>
<dbReference type="InterPro" id="IPR013736">
    <property type="entry name" value="Xaa-Pro_dipept_C"/>
</dbReference>
<dbReference type="InterPro" id="IPR005674">
    <property type="entry name" value="CocE/Ser_esterase"/>
</dbReference>
<evidence type="ECO:0000256" key="1">
    <source>
        <dbReference type="ARBA" id="ARBA00022801"/>
    </source>
</evidence>